<protein>
    <submittedName>
        <fullName evidence="3">DNA polymerase-4</fullName>
    </submittedName>
</protein>
<name>A0A1M5GE05_9BACT</name>
<dbReference type="GO" id="GO:0009432">
    <property type="term" value="P:SOS response"/>
    <property type="evidence" value="ECO:0007669"/>
    <property type="project" value="TreeGrafter"/>
</dbReference>
<feature type="domain" description="UmuC" evidence="2">
    <location>
        <begin position="5"/>
        <end position="185"/>
    </location>
</feature>
<dbReference type="Gene3D" id="1.10.150.20">
    <property type="entry name" value="5' to 3' exonuclease, C-terminal subdomain"/>
    <property type="match status" value="1"/>
</dbReference>
<dbReference type="EMBL" id="FQVB01000036">
    <property type="protein sequence ID" value="SHG01908.1"/>
    <property type="molecule type" value="Genomic_DNA"/>
</dbReference>
<comment type="similarity">
    <text evidence="1">Belongs to the DNA polymerase type-Y family.</text>
</comment>
<dbReference type="GO" id="GO:0042276">
    <property type="term" value="P:error-prone translesion synthesis"/>
    <property type="evidence" value="ECO:0007669"/>
    <property type="project" value="TreeGrafter"/>
</dbReference>
<dbReference type="Proteomes" id="UP000184076">
    <property type="component" value="Unassembled WGS sequence"/>
</dbReference>
<reference evidence="4" key="1">
    <citation type="submission" date="2016-11" db="EMBL/GenBank/DDBJ databases">
        <authorList>
            <person name="Varghese N."/>
            <person name="Submissions S."/>
        </authorList>
    </citation>
    <scope>NUCLEOTIDE SEQUENCE [LARGE SCALE GENOMIC DNA]</scope>
    <source>
        <strain evidence="4">DSM 9756</strain>
    </source>
</reference>
<dbReference type="SUPFAM" id="SSF56672">
    <property type="entry name" value="DNA/RNA polymerases"/>
    <property type="match status" value="1"/>
</dbReference>
<dbReference type="PROSITE" id="PS50173">
    <property type="entry name" value="UMUC"/>
    <property type="match status" value="1"/>
</dbReference>
<keyword evidence="4" id="KW-1185">Reference proteome</keyword>
<dbReference type="InterPro" id="IPR017961">
    <property type="entry name" value="DNA_pol_Y-fam_little_finger"/>
</dbReference>
<dbReference type="STRING" id="1121391.SAMN02745206_03118"/>
<dbReference type="InterPro" id="IPR050116">
    <property type="entry name" value="DNA_polymerase-Y"/>
</dbReference>
<sequence length="386" mass="42678">MERTILHIQVPDFCAALEELRDPSRARRPLAVADPTSRAVVQAVNRPARREGVLEGMPLARAQRRCRGLLVVPCDRSFYTRAHGVIARDLAGFSPLVEGAALGRFFVDLTGTRRLWGPATDTACRLEDELFSRRRLAARAGLAGNKLVSQAAAACVEAGDVSRVFPGAERAFLEGLPVTLLPGIGPATAAVLGDLNIRRVGELAALAPAHLFPVLGRRAGRLLELARGEDPLPVVPFERTAELRVVRLLPADEIDRDRLEAFLFDMVEESGWVLRRQNRMPGRVRIHVRHADGVERSGSRSLPAGSEILDRVLFGAARDLFRAVTTRRVAVRRIVLEWSQFRMPFGQLSLFPDRRVDLARERRIQAALDAVRGRFGRSAVRWGVAT</sequence>
<dbReference type="GO" id="GO:0003684">
    <property type="term" value="F:damaged DNA binding"/>
    <property type="evidence" value="ECO:0007669"/>
    <property type="project" value="InterPro"/>
</dbReference>
<dbReference type="Pfam" id="PF11799">
    <property type="entry name" value="IMS_C"/>
    <property type="match status" value="1"/>
</dbReference>
<dbReference type="InterPro" id="IPR043128">
    <property type="entry name" value="Rev_trsase/Diguanyl_cyclase"/>
</dbReference>
<dbReference type="Gene3D" id="3.30.70.270">
    <property type="match status" value="1"/>
</dbReference>
<dbReference type="PANTHER" id="PTHR11076">
    <property type="entry name" value="DNA REPAIR POLYMERASE UMUC / TRANSFERASE FAMILY MEMBER"/>
    <property type="match status" value="1"/>
</dbReference>
<evidence type="ECO:0000256" key="1">
    <source>
        <dbReference type="ARBA" id="ARBA00010945"/>
    </source>
</evidence>
<gene>
    <name evidence="3" type="ORF">SAMN02745206_03118</name>
</gene>
<dbReference type="GO" id="GO:0006281">
    <property type="term" value="P:DNA repair"/>
    <property type="evidence" value="ECO:0007669"/>
    <property type="project" value="InterPro"/>
</dbReference>
<dbReference type="InterPro" id="IPR043502">
    <property type="entry name" value="DNA/RNA_pol_sf"/>
</dbReference>
<evidence type="ECO:0000259" key="2">
    <source>
        <dbReference type="PROSITE" id="PS50173"/>
    </source>
</evidence>
<dbReference type="Gene3D" id="3.40.1170.60">
    <property type="match status" value="1"/>
</dbReference>
<dbReference type="GO" id="GO:0003887">
    <property type="term" value="F:DNA-directed DNA polymerase activity"/>
    <property type="evidence" value="ECO:0007669"/>
    <property type="project" value="UniProtKB-KW"/>
</dbReference>
<dbReference type="Pfam" id="PF00817">
    <property type="entry name" value="IMS"/>
    <property type="match status" value="1"/>
</dbReference>
<evidence type="ECO:0000313" key="4">
    <source>
        <dbReference type="Proteomes" id="UP000184076"/>
    </source>
</evidence>
<dbReference type="InterPro" id="IPR001126">
    <property type="entry name" value="UmuC"/>
</dbReference>
<dbReference type="GO" id="GO:0005829">
    <property type="term" value="C:cytosol"/>
    <property type="evidence" value="ECO:0007669"/>
    <property type="project" value="TreeGrafter"/>
</dbReference>
<evidence type="ECO:0000313" key="3">
    <source>
        <dbReference type="EMBL" id="SHG01908.1"/>
    </source>
</evidence>
<accession>A0A1M5GE05</accession>
<dbReference type="PANTHER" id="PTHR11076:SF33">
    <property type="entry name" value="DNA POLYMERASE KAPPA"/>
    <property type="match status" value="1"/>
</dbReference>
<dbReference type="AlphaFoldDB" id="A0A1M5GE05"/>
<organism evidence="3 4">
    <name type="scientific">Desulfacinum infernum DSM 9756</name>
    <dbReference type="NCBI Taxonomy" id="1121391"/>
    <lineage>
        <taxon>Bacteria</taxon>
        <taxon>Pseudomonadati</taxon>
        <taxon>Thermodesulfobacteriota</taxon>
        <taxon>Syntrophobacteria</taxon>
        <taxon>Syntrophobacterales</taxon>
        <taxon>Syntrophobacteraceae</taxon>
        <taxon>Desulfacinum</taxon>
    </lineage>
</organism>
<dbReference type="RefSeq" id="WP_073041093.1">
    <property type="nucleotide sequence ID" value="NZ_FQVB01000036.1"/>
</dbReference>
<proteinExistence type="inferred from homology"/>